<feature type="domain" description="Pyridoxamine 5'-phosphate oxidase N-terminal" evidence="2">
    <location>
        <begin position="9"/>
        <end position="124"/>
    </location>
</feature>
<protein>
    <submittedName>
        <fullName evidence="3">PPOX class F420-dependent enzyme</fullName>
    </submittedName>
</protein>
<evidence type="ECO:0000313" key="3">
    <source>
        <dbReference type="EMBL" id="GIG75519.1"/>
    </source>
</evidence>
<proteinExistence type="predicted"/>
<comment type="caution">
    <text evidence="3">The sequence shown here is derived from an EMBL/GenBank/DDBJ whole genome shotgun (WGS) entry which is preliminary data.</text>
</comment>
<reference evidence="3" key="1">
    <citation type="submission" date="2021-01" db="EMBL/GenBank/DDBJ databases">
        <title>Whole genome shotgun sequence of Planosporangium flavigriseum NBRC 105377.</title>
        <authorList>
            <person name="Komaki H."/>
            <person name="Tamura T."/>
        </authorList>
    </citation>
    <scope>NUCLEOTIDE SEQUENCE</scope>
    <source>
        <strain evidence="3">NBRC 105377</strain>
    </source>
</reference>
<accession>A0A8J3LXC6</accession>
<dbReference type="Proteomes" id="UP000653674">
    <property type="component" value="Unassembled WGS sequence"/>
</dbReference>
<evidence type="ECO:0000259" key="2">
    <source>
        <dbReference type="Pfam" id="PF01243"/>
    </source>
</evidence>
<dbReference type="GO" id="GO:0016627">
    <property type="term" value="F:oxidoreductase activity, acting on the CH-CH group of donors"/>
    <property type="evidence" value="ECO:0007669"/>
    <property type="project" value="TreeGrafter"/>
</dbReference>
<keyword evidence="4" id="KW-1185">Reference proteome</keyword>
<dbReference type="NCBIfam" id="TIGR03618">
    <property type="entry name" value="Rv1155_F420"/>
    <property type="match status" value="1"/>
</dbReference>
<organism evidence="3 4">
    <name type="scientific">Planosporangium flavigriseum</name>
    <dbReference type="NCBI Taxonomy" id="373681"/>
    <lineage>
        <taxon>Bacteria</taxon>
        <taxon>Bacillati</taxon>
        <taxon>Actinomycetota</taxon>
        <taxon>Actinomycetes</taxon>
        <taxon>Micromonosporales</taxon>
        <taxon>Micromonosporaceae</taxon>
        <taxon>Planosporangium</taxon>
    </lineage>
</organism>
<dbReference type="InterPro" id="IPR011576">
    <property type="entry name" value="Pyridox_Oxase_N"/>
</dbReference>
<evidence type="ECO:0000313" key="4">
    <source>
        <dbReference type="Proteomes" id="UP000653674"/>
    </source>
</evidence>
<dbReference type="Pfam" id="PF01243">
    <property type="entry name" value="PNPOx_N"/>
    <property type="match status" value="1"/>
</dbReference>
<keyword evidence="1" id="KW-0560">Oxidoreductase</keyword>
<sequence>MPVALPALAKELLDRNTFVVLSTLNPDGSPQSSVIWAMRDGDEIVFSTILGRRKTKNMQRDPRISVCAYDPADPYRYFAARGLVRLTQEGGQELINQLAQRYLNGPYEEYAPDSVRVACRLAPDSVVTQPL</sequence>
<dbReference type="InterPro" id="IPR019920">
    <property type="entry name" value="F420-binding_dom_put"/>
</dbReference>
<gene>
    <name evidence="3" type="ORF">Pfl04_39230</name>
</gene>
<dbReference type="GO" id="GO:0005829">
    <property type="term" value="C:cytosol"/>
    <property type="evidence" value="ECO:0007669"/>
    <property type="project" value="TreeGrafter"/>
</dbReference>
<dbReference type="PANTHER" id="PTHR35176">
    <property type="entry name" value="HEME OXYGENASE HI_0854-RELATED"/>
    <property type="match status" value="1"/>
</dbReference>
<dbReference type="InterPro" id="IPR052019">
    <property type="entry name" value="F420H2_bilvrd_red/Heme_oxyg"/>
</dbReference>
<dbReference type="PANTHER" id="PTHR35176:SF6">
    <property type="entry name" value="HEME OXYGENASE HI_0854-RELATED"/>
    <property type="match status" value="1"/>
</dbReference>
<dbReference type="RefSeq" id="WP_168079250.1">
    <property type="nucleotide sequence ID" value="NZ_BAAAQJ010000009.1"/>
</dbReference>
<dbReference type="SUPFAM" id="SSF50475">
    <property type="entry name" value="FMN-binding split barrel"/>
    <property type="match status" value="1"/>
</dbReference>
<name>A0A8J3LXC6_9ACTN</name>
<dbReference type="Gene3D" id="2.30.110.10">
    <property type="entry name" value="Electron Transport, Fmn-binding Protein, Chain A"/>
    <property type="match status" value="1"/>
</dbReference>
<dbReference type="AlphaFoldDB" id="A0A8J3LXC6"/>
<evidence type="ECO:0000256" key="1">
    <source>
        <dbReference type="ARBA" id="ARBA00023002"/>
    </source>
</evidence>
<dbReference type="EMBL" id="BONU01000032">
    <property type="protein sequence ID" value="GIG75519.1"/>
    <property type="molecule type" value="Genomic_DNA"/>
</dbReference>
<dbReference type="GO" id="GO:0070967">
    <property type="term" value="F:coenzyme F420 binding"/>
    <property type="evidence" value="ECO:0007669"/>
    <property type="project" value="TreeGrafter"/>
</dbReference>
<dbReference type="InterPro" id="IPR012349">
    <property type="entry name" value="Split_barrel_FMN-bd"/>
</dbReference>